<dbReference type="SMART" id="SM00184">
    <property type="entry name" value="RING"/>
    <property type="match status" value="1"/>
</dbReference>
<dbReference type="OrthoDB" id="21204at2759"/>
<dbReference type="OMA" id="CDHLFHW"/>
<evidence type="ECO:0000256" key="4">
    <source>
        <dbReference type="PROSITE-ProRule" id="PRU00175"/>
    </source>
</evidence>
<dbReference type="FunCoup" id="A0A1U7ZJW4">
    <property type="interactions" value="43"/>
</dbReference>
<reference evidence="7" key="1">
    <citation type="submission" date="2025-08" db="UniProtKB">
        <authorList>
            <consortium name="RefSeq"/>
        </authorList>
    </citation>
    <scope>IDENTIFICATION</scope>
</reference>
<dbReference type="InParanoid" id="A0A1U7ZJW4"/>
<evidence type="ECO:0000313" key="7">
    <source>
        <dbReference type="RefSeq" id="XP_010253444.1"/>
    </source>
</evidence>
<dbReference type="CDD" id="cd16454">
    <property type="entry name" value="RING-H2_PA-TM-RING"/>
    <property type="match status" value="1"/>
</dbReference>
<accession>A0A1U7ZJW4</accession>
<feature type="domain" description="RING-type" evidence="5">
    <location>
        <begin position="210"/>
        <end position="251"/>
    </location>
</feature>
<dbReference type="InterPro" id="IPR013083">
    <property type="entry name" value="Znf_RING/FYVE/PHD"/>
</dbReference>
<dbReference type="PROSITE" id="PS50089">
    <property type="entry name" value="ZF_RING_2"/>
    <property type="match status" value="1"/>
</dbReference>
<name>A0A1U7ZJW4_NELNU</name>
<keyword evidence="2 4" id="KW-0863">Zinc-finger</keyword>
<dbReference type="STRING" id="4432.A0A1U7ZJW4"/>
<sequence>MDELQLQHDSSETIMAALFTLTPCQFSDLRHSLSSDLRRQHHRLCSLLRSTTRFSQTLRHLEALSLHQKTLLIARYFLTTLKQLTRFWEAETPNTSVAVRLRDLDATLLLMLLCEVHQHDKQALERPPAEWRHILNEYVVSNMLAMAGVGVPSGAIVLSPFIDVATRCRRFLDAAGCGGGGGKVEREVATSAAAVVALPSVELCGTGTECAICKEAMGGGRDVCELPCGHMFHWMCILPWLAKRNTCPCCRLRLPTDDVLGEIERLWGVLLRIGRSPRNSCGD</sequence>
<evidence type="ECO:0000256" key="3">
    <source>
        <dbReference type="ARBA" id="ARBA00022833"/>
    </source>
</evidence>
<dbReference type="GO" id="GO:0061630">
    <property type="term" value="F:ubiquitin protein ligase activity"/>
    <property type="evidence" value="ECO:0000318"/>
    <property type="project" value="GO_Central"/>
</dbReference>
<evidence type="ECO:0000313" key="6">
    <source>
        <dbReference type="Proteomes" id="UP000189703"/>
    </source>
</evidence>
<dbReference type="AlphaFoldDB" id="A0A1U7ZJW4"/>
<keyword evidence="6" id="KW-1185">Reference proteome</keyword>
<keyword evidence="1" id="KW-0479">Metal-binding</keyword>
<dbReference type="Proteomes" id="UP000189703">
    <property type="component" value="Unplaced"/>
</dbReference>
<dbReference type="InterPro" id="IPR001841">
    <property type="entry name" value="Znf_RING"/>
</dbReference>
<dbReference type="KEGG" id="nnu:104594712"/>
<dbReference type="GeneID" id="104594712"/>
<dbReference type="PANTHER" id="PTHR15710">
    <property type="entry name" value="E3 UBIQUITIN-PROTEIN LIGASE PRAJA"/>
    <property type="match status" value="1"/>
</dbReference>
<evidence type="ECO:0000256" key="2">
    <source>
        <dbReference type="ARBA" id="ARBA00022771"/>
    </source>
</evidence>
<gene>
    <name evidence="7" type="primary">LOC104594712</name>
</gene>
<dbReference type="SUPFAM" id="SSF57850">
    <property type="entry name" value="RING/U-box"/>
    <property type="match status" value="1"/>
</dbReference>
<dbReference type="eggNOG" id="KOG0800">
    <property type="taxonomic scope" value="Eukaryota"/>
</dbReference>
<organism evidence="6 7">
    <name type="scientific">Nelumbo nucifera</name>
    <name type="common">Sacred lotus</name>
    <dbReference type="NCBI Taxonomy" id="4432"/>
    <lineage>
        <taxon>Eukaryota</taxon>
        <taxon>Viridiplantae</taxon>
        <taxon>Streptophyta</taxon>
        <taxon>Embryophyta</taxon>
        <taxon>Tracheophyta</taxon>
        <taxon>Spermatophyta</taxon>
        <taxon>Magnoliopsida</taxon>
        <taxon>Proteales</taxon>
        <taxon>Nelumbonaceae</taxon>
        <taxon>Nelumbo</taxon>
    </lineage>
</organism>
<dbReference type="Pfam" id="PF13639">
    <property type="entry name" value="zf-RING_2"/>
    <property type="match status" value="1"/>
</dbReference>
<evidence type="ECO:0000256" key="1">
    <source>
        <dbReference type="ARBA" id="ARBA00022723"/>
    </source>
</evidence>
<dbReference type="Gene3D" id="3.30.40.10">
    <property type="entry name" value="Zinc/RING finger domain, C3HC4 (zinc finger)"/>
    <property type="match status" value="1"/>
</dbReference>
<proteinExistence type="predicted"/>
<dbReference type="PANTHER" id="PTHR15710:SF67">
    <property type="entry name" value="E3 UBIQUITIN-PROTEIN LIGASE SGR9, AMYLOPLASTIC"/>
    <property type="match status" value="1"/>
</dbReference>
<keyword evidence="3" id="KW-0862">Zinc</keyword>
<evidence type="ECO:0000259" key="5">
    <source>
        <dbReference type="PROSITE" id="PS50089"/>
    </source>
</evidence>
<protein>
    <submittedName>
        <fullName evidence="7">E3 ubiquitin-protein ligase SGR9, amyloplastic</fullName>
    </submittedName>
</protein>
<dbReference type="GO" id="GO:0006511">
    <property type="term" value="P:ubiquitin-dependent protein catabolic process"/>
    <property type="evidence" value="ECO:0000318"/>
    <property type="project" value="GO_Central"/>
</dbReference>
<dbReference type="RefSeq" id="XP_010253444.1">
    <property type="nucleotide sequence ID" value="XM_010255142.2"/>
</dbReference>
<dbReference type="GO" id="GO:0008270">
    <property type="term" value="F:zinc ion binding"/>
    <property type="evidence" value="ECO:0007669"/>
    <property type="project" value="UniProtKB-KW"/>
</dbReference>